<reference evidence="1 2" key="2">
    <citation type="journal article" date="2012" name="Open Biol.">
        <title>Characteristics of nucleosomes and linker DNA regions on the genome of the basidiomycete Mixia osmundae revealed by mono- and dinucleosome mapping.</title>
        <authorList>
            <person name="Nishida H."/>
            <person name="Kondo S."/>
            <person name="Matsumoto T."/>
            <person name="Suzuki Y."/>
            <person name="Yoshikawa H."/>
            <person name="Taylor T.D."/>
            <person name="Sugiyama J."/>
        </authorList>
    </citation>
    <scope>NUCLEOTIDE SEQUENCE [LARGE SCALE GENOMIC DNA]</scope>
    <source>
        <strain evidence="2">CBS 9802 / IAM 14324 / JCM 22182 / KY 12970</strain>
    </source>
</reference>
<comment type="caution">
    <text evidence="1">The sequence shown here is derived from an EMBL/GenBank/DDBJ whole genome shotgun (WGS) entry which is preliminary data.</text>
</comment>
<sequence length="69" mass="8060">MERAARSASNWNSLLLEARAQRMGQLPTWDFGTGRFQVDQGSREYYSDAHNQAMKKEQHMHGSDKRARY</sequence>
<dbReference type="Proteomes" id="UP000009131">
    <property type="component" value="Unassembled WGS sequence"/>
</dbReference>
<dbReference type="RefSeq" id="XP_014565661.1">
    <property type="nucleotide sequence ID" value="XM_014710175.1"/>
</dbReference>
<dbReference type="OrthoDB" id="5550090at2759"/>
<gene>
    <name evidence="1" type="primary">Mo00340</name>
    <name evidence="1" type="ORF">E5Q_00340</name>
</gene>
<dbReference type="EMBL" id="BABT02000017">
    <property type="protein sequence ID" value="GAA93695.1"/>
    <property type="molecule type" value="Genomic_DNA"/>
</dbReference>
<proteinExistence type="predicted"/>
<evidence type="ECO:0000313" key="2">
    <source>
        <dbReference type="Proteomes" id="UP000009131"/>
    </source>
</evidence>
<dbReference type="AlphaFoldDB" id="G7DSY5"/>
<accession>G7DSY5</accession>
<evidence type="ECO:0000313" key="1">
    <source>
        <dbReference type="EMBL" id="GAA93695.1"/>
    </source>
</evidence>
<reference evidence="1 2" key="1">
    <citation type="journal article" date="2011" name="J. Gen. Appl. Microbiol.">
        <title>Draft genome sequencing of the enigmatic basidiomycete Mixia osmundae.</title>
        <authorList>
            <person name="Nishida H."/>
            <person name="Nagatsuka Y."/>
            <person name="Sugiyama J."/>
        </authorList>
    </citation>
    <scope>NUCLEOTIDE SEQUENCE [LARGE SCALE GENOMIC DNA]</scope>
    <source>
        <strain evidence="2">CBS 9802 / IAM 14324 / JCM 22182 / KY 12970</strain>
    </source>
</reference>
<name>G7DSY5_MIXOS</name>
<protein>
    <submittedName>
        <fullName evidence="1">Uncharacterized protein</fullName>
    </submittedName>
</protein>
<keyword evidence="2" id="KW-1185">Reference proteome</keyword>
<dbReference type="InParanoid" id="G7DSY5"/>
<dbReference type="HOGENOM" id="CLU_2776480_0_0_1"/>
<organism evidence="1 2">
    <name type="scientific">Mixia osmundae (strain CBS 9802 / IAM 14324 / JCM 22182 / KY 12970)</name>
    <dbReference type="NCBI Taxonomy" id="764103"/>
    <lineage>
        <taxon>Eukaryota</taxon>
        <taxon>Fungi</taxon>
        <taxon>Dikarya</taxon>
        <taxon>Basidiomycota</taxon>
        <taxon>Pucciniomycotina</taxon>
        <taxon>Mixiomycetes</taxon>
        <taxon>Mixiales</taxon>
        <taxon>Mixiaceae</taxon>
        <taxon>Mixia</taxon>
    </lineage>
</organism>